<dbReference type="GO" id="GO:0033540">
    <property type="term" value="P:fatty acid beta-oxidation using acyl-CoA oxidase"/>
    <property type="evidence" value="ECO:0000318"/>
    <property type="project" value="GO_Central"/>
</dbReference>
<comment type="caution">
    <text evidence="15">The sequence shown here is derived from an EMBL/GenBank/DDBJ whole genome shotgun (WGS) entry which is preliminary data.</text>
</comment>
<dbReference type="GO" id="GO:0003997">
    <property type="term" value="F:acyl-CoA oxidase activity"/>
    <property type="evidence" value="ECO:0000318"/>
    <property type="project" value="GO_Central"/>
</dbReference>
<comment type="subcellular location">
    <subcellularLocation>
        <location evidence="2">Peroxisome</location>
    </subcellularLocation>
</comment>
<feature type="active site" description="Proton acceptor" evidence="11">
    <location>
        <position position="464"/>
    </location>
</feature>
<dbReference type="GO" id="GO:0005504">
    <property type="term" value="F:fatty acid binding"/>
    <property type="evidence" value="ECO:0000318"/>
    <property type="project" value="GO_Central"/>
</dbReference>
<evidence type="ECO:0000256" key="5">
    <source>
        <dbReference type="ARBA" id="ARBA00022827"/>
    </source>
</evidence>
<dbReference type="PANTHER" id="PTHR10909">
    <property type="entry name" value="ELECTRON TRANSPORT OXIDOREDUCTASE"/>
    <property type="match status" value="1"/>
</dbReference>
<feature type="domain" description="Acyl-CoA oxidase C-terminal" evidence="13">
    <location>
        <begin position="566"/>
        <end position="678"/>
    </location>
</feature>
<reference evidence="15 16" key="1">
    <citation type="journal article" date="2005" name="Nature">
        <title>The genome of the social amoeba Dictyostelium discoideum.</title>
        <authorList>
            <consortium name="The Dictyostelium discoideum Sequencing Consortium"/>
            <person name="Eichinger L."/>
            <person name="Pachebat J.A."/>
            <person name="Glockner G."/>
            <person name="Rajandream M.A."/>
            <person name="Sucgang R."/>
            <person name="Berriman M."/>
            <person name="Song J."/>
            <person name="Olsen R."/>
            <person name="Szafranski K."/>
            <person name="Xu Q."/>
            <person name="Tunggal B."/>
            <person name="Kummerfeld S."/>
            <person name="Madera M."/>
            <person name="Konfortov B.A."/>
            <person name="Rivero F."/>
            <person name="Bankier A.T."/>
            <person name="Lehmann R."/>
            <person name="Hamlin N."/>
            <person name="Davies R."/>
            <person name="Gaudet P."/>
            <person name="Fey P."/>
            <person name="Pilcher K."/>
            <person name="Chen G."/>
            <person name="Saunders D."/>
            <person name="Sodergren E."/>
            <person name="Davis P."/>
            <person name="Kerhornou A."/>
            <person name="Nie X."/>
            <person name="Hall N."/>
            <person name="Anjard C."/>
            <person name="Hemphill L."/>
            <person name="Bason N."/>
            <person name="Farbrother P."/>
            <person name="Desany B."/>
            <person name="Just E."/>
            <person name="Morio T."/>
            <person name="Rost R."/>
            <person name="Churcher C."/>
            <person name="Cooper J."/>
            <person name="Haydock S."/>
            <person name="van Driessche N."/>
            <person name="Cronin A."/>
            <person name="Goodhead I."/>
            <person name="Muzny D."/>
            <person name="Mourier T."/>
            <person name="Pain A."/>
            <person name="Lu M."/>
            <person name="Harper D."/>
            <person name="Lindsay R."/>
            <person name="Hauser H."/>
            <person name="James K."/>
            <person name="Quiles M."/>
            <person name="Madan Babu M."/>
            <person name="Saito T."/>
            <person name="Buchrieser C."/>
            <person name="Wardroper A."/>
            <person name="Felder M."/>
            <person name="Thangavelu M."/>
            <person name="Johnson D."/>
            <person name="Knights A."/>
            <person name="Loulseged H."/>
            <person name="Mungall K."/>
            <person name="Oliver K."/>
            <person name="Price C."/>
            <person name="Quail M.A."/>
            <person name="Urushihara H."/>
            <person name="Hernandez J."/>
            <person name="Rabbinowitsch E."/>
            <person name="Steffen D."/>
            <person name="Sanders M."/>
            <person name="Ma J."/>
            <person name="Kohara Y."/>
            <person name="Sharp S."/>
            <person name="Simmonds M."/>
            <person name="Spiegler S."/>
            <person name="Tivey A."/>
            <person name="Sugano S."/>
            <person name="White B."/>
            <person name="Walker D."/>
            <person name="Woodward J."/>
            <person name="Winckler T."/>
            <person name="Tanaka Y."/>
            <person name="Shaulsky G."/>
            <person name="Schleicher M."/>
            <person name="Weinstock G."/>
            <person name="Rosenthal A."/>
            <person name="Cox E.C."/>
            <person name="Chisholm R.L."/>
            <person name="Gibbs R."/>
            <person name="Loomis W.F."/>
            <person name="Platzer M."/>
            <person name="Kay R.R."/>
            <person name="Williams J."/>
            <person name="Dear P.H."/>
            <person name="Noegel A.A."/>
            <person name="Barrell B."/>
            <person name="Kuspa A."/>
        </authorList>
    </citation>
    <scope>NUCLEOTIDE SEQUENCE [LARGE SCALE GENOMIC DNA]</scope>
    <source>
        <strain evidence="15 16">AX4</strain>
    </source>
</reference>
<dbReference type="GO" id="GO:0005777">
    <property type="term" value="C:peroxisome"/>
    <property type="evidence" value="ECO:0000318"/>
    <property type="project" value="GO_Central"/>
</dbReference>
<evidence type="ECO:0000256" key="6">
    <source>
        <dbReference type="ARBA" id="ARBA00022832"/>
    </source>
</evidence>
<accession>Q54RB0</accession>
<keyword evidence="7" id="KW-0560">Oxidoreductase</keyword>
<evidence type="ECO:0000256" key="11">
    <source>
        <dbReference type="PIRSR" id="PIRSR000168-1"/>
    </source>
</evidence>
<evidence type="ECO:0000259" key="13">
    <source>
        <dbReference type="Pfam" id="PF01756"/>
    </source>
</evidence>
<dbReference type="InterPro" id="IPR002655">
    <property type="entry name" value="Acyl-CoA_oxidase_C"/>
</dbReference>
<evidence type="ECO:0000256" key="9">
    <source>
        <dbReference type="ARBA" id="ARBA00023140"/>
    </source>
</evidence>
<evidence type="ECO:0000256" key="4">
    <source>
        <dbReference type="ARBA" id="ARBA00022630"/>
    </source>
</evidence>
<dbReference type="GO" id="GO:0050660">
    <property type="term" value="F:flavin adenine dinucleotide binding"/>
    <property type="evidence" value="ECO:0000318"/>
    <property type="project" value="GO_Central"/>
</dbReference>
<keyword evidence="4 10" id="KW-0285">Flavoprotein</keyword>
<dbReference type="InterPro" id="IPR036250">
    <property type="entry name" value="AcylCo_DH-like_C"/>
</dbReference>
<dbReference type="FunFam" id="1.20.140.10:FF:000010">
    <property type="entry name" value="Acyl-coenzyme A oxidase"/>
    <property type="match status" value="1"/>
</dbReference>
<dbReference type="InterPro" id="IPR012258">
    <property type="entry name" value="Acyl-CoA_oxidase"/>
</dbReference>
<keyword evidence="8" id="KW-0443">Lipid metabolism</keyword>
<dbReference type="Proteomes" id="UP000002195">
    <property type="component" value="Unassembled WGS sequence"/>
</dbReference>
<dbReference type="InterPro" id="IPR055060">
    <property type="entry name" value="ACOX_C_alpha1"/>
</dbReference>
<dbReference type="VEuPathDB" id="AmoebaDB:DDB_G0283261"/>
<evidence type="ECO:0000256" key="12">
    <source>
        <dbReference type="PIRSR" id="PIRSR000168-2"/>
    </source>
</evidence>
<dbReference type="RefSeq" id="XP_639137.1">
    <property type="nucleotide sequence ID" value="XM_634045.1"/>
</dbReference>
<dbReference type="GeneID" id="8624007"/>
<keyword evidence="6" id="KW-0276">Fatty acid metabolism</keyword>
<dbReference type="AlphaFoldDB" id="Q54RB0"/>
<proteinExistence type="inferred from homology"/>
<dbReference type="STRING" id="44689.Q54RB0"/>
<dbReference type="FunFam" id="1.20.140.10:FF:000082">
    <property type="entry name" value="Acyl-coenzyme A oxidase"/>
    <property type="match status" value="1"/>
</dbReference>
<dbReference type="SUPFAM" id="SSF56645">
    <property type="entry name" value="Acyl-CoA dehydrogenase NM domain-like"/>
    <property type="match status" value="1"/>
</dbReference>
<feature type="binding site" evidence="12">
    <location>
        <position position="204"/>
    </location>
    <ligand>
        <name>FAD</name>
        <dbReference type="ChEBI" id="CHEBI:57692"/>
    </ligand>
</feature>
<dbReference type="GO" id="GO:0071949">
    <property type="term" value="F:FAD binding"/>
    <property type="evidence" value="ECO:0007669"/>
    <property type="project" value="InterPro"/>
</dbReference>
<comment type="cofactor">
    <cofactor evidence="1">
        <name>FAD</name>
        <dbReference type="ChEBI" id="CHEBI:57692"/>
    </cofactor>
</comment>
<dbReference type="Pfam" id="PF22924">
    <property type="entry name" value="ACOX_C_alpha1"/>
    <property type="match status" value="1"/>
</dbReference>
<evidence type="ECO:0000256" key="7">
    <source>
        <dbReference type="ARBA" id="ARBA00023002"/>
    </source>
</evidence>
<evidence type="ECO:0000256" key="1">
    <source>
        <dbReference type="ARBA" id="ARBA00001974"/>
    </source>
</evidence>
<dbReference type="InterPro" id="IPR046373">
    <property type="entry name" value="Acyl-CoA_Oxase/DH_mid-dom_sf"/>
</dbReference>
<dbReference type="SUPFAM" id="SSF47203">
    <property type="entry name" value="Acyl-CoA dehydrogenase C-terminal domain-like"/>
    <property type="match status" value="2"/>
</dbReference>
<name>Q54RB0_DICDI</name>
<dbReference type="OMA" id="FLGTKKH"/>
<dbReference type="InParanoid" id="Q54RB0"/>
<dbReference type="SMR" id="Q54RB0"/>
<dbReference type="Gene3D" id="1.20.140.10">
    <property type="entry name" value="Butyryl-CoA Dehydrogenase, subunit A, domain 3"/>
    <property type="match status" value="2"/>
</dbReference>
<dbReference type="FunCoup" id="Q54RB0">
    <property type="interactions" value="8"/>
</dbReference>
<gene>
    <name evidence="15" type="primary">acoA</name>
    <name evidence="15" type="ORF">DDB_G0283261</name>
</gene>
<dbReference type="dictyBase" id="DDB_G0283261">
    <property type="gene designation" value="acoA"/>
</dbReference>
<evidence type="ECO:0000313" key="15">
    <source>
        <dbReference type="EMBL" id="EAL65771.1"/>
    </source>
</evidence>
<evidence type="ECO:0000256" key="8">
    <source>
        <dbReference type="ARBA" id="ARBA00023098"/>
    </source>
</evidence>
<evidence type="ECO:0000259" key="14">
    <source>
        <dbReference type="Pfam" id="PF22924"/>
    </source>
</evidence>
<protein>
    <recommendedName>
        <fullName evidence="10">Acyl-coenzyme A oxidase</fullName>
    </recommendedName>
</protein>
<feature type="binding site" evidence="12">
    <location>
        <position position="165"/>
    </location>
    <ligand>
        <name>FAD</name>
        <dbReference type="ChEBI" id="CHEBI:57692"/>
    </ligand>
</feature>
<evidence type="ECO:0000313" key="16">
    <source>
        <dbReference type="Proteomes" id="UP000002195"/>
    </source>
</evidence>
<organism evidence="15 16">
    <name type="scientific">Dictyostelium discoideum</name>
    <name type="common">Social amoeba</name>
    <dbReference type="NCBI Taxonomy" id="44689"/>
    <lineage>
        <taxon>Eukaryota</taxon>
        <taxon>Amoebozoa</taxon>
        <taxon>Evosea</taxon>
        <taxon>Eumycetozoa</taxon>
        <taxon>Dictyostelia</taxon>
        <taxon>Dictyosteliales</taxon>
        <taxon>Dictyosteliaceae</taxon>
        <taxon>Dictyostelium</taxon>
    </lineage>
</organism>
<dbReference type="PIRSF" id="PIRSF000168">
    <property type="entry name" value="Acyl-CoA_oxidase"/>
    <property type="match status" value="1"/>
</dbReference>
<evidence type="ECO:0000256" key="2">
    <source>
        <dbReference type="ARBA" id="ARBA00004275"/>
    </source>
</evidence>
<sequence>MDKATLRRIDNTLKHLTKVSDIESLHKSTLKDEIPNVKLLRSILDGEFHFDRDRLRELFQSSNTFNERFLMEPLSTDEHREQTLQACLEIIQLQLVQLNDMEKNPKKFLSWFESISMCDPSVSLKFAVQYNLWGGTILFLGTKKHHDKYLSDIATGKLLGVFGLTELGHGSNVNGLETTATYDRNTQEFIINSPTWESQKYWPGNISKHGKMATIFARLLINDNDIGSGSGSGDSGIKKDMGIHAFVVQIRSESTSNNKYGELLPGVTVRDISLKNCYNGIDNGGLSFNNVRIPRENMLDRFSRVDANGKYHCDLPSNRHFAMTMSVFFIGRLCLSLNALSFMKSGLSIAIGYSINRHQFSTTTKSRQEIPILVYSTTQLRLIPYIARAYALDLAHKMIADLLGNSTISKEVIHSYSSGFKAITSWTSVESLQLAREVLGGQGLRLCNRIPMLLNHADLITTGEGDNTVLCQQVTKFLLAKYHATIKSAEPSNFKGELSYINHLTSQPPTTSLLGGNGGTDNSSVELNSIAFHQWLLEKREYILIKTLHSRLYGRMDDELIEPNTERWFSNWNQSLPLCKMITKANVDRLTQSFFLHKINQLASTFGSTDTNTITMLKNLCRLDTLFQIQKDLGFFINNGLLIGESKWIQLQDEITHLSRDISPHSHLLTEAFAIPNKFNPLQNSIE</sequence>
<comment type="similarity">
    <text evidence="3 10">Belongs to the acyl-CoA oxidase family.</text>
</comment>
<dbReference type="Pfam" id="PF01756">
    <property type="entry name" value="ACOX"/>
    <property type="match status" value="1"/>
</dbReference>
<dbReference type="PANTHER" id="PTHR10909:SF226">
    <property type="entry name" value="ACYL-COENZYME A OXIDASE"/>
    <property type="match status" value="1"/>
</dbReference>
<dbReference type="InterPro" id="IPR009100">
    <property type="entry name" value="AcylCoA_DH/oxidase_NM_dom_sf"/>
</dbReference>
<dbReference type="HOGENOM" id="CLU_014629_4_0_1"/>
<evidence type="ECO:0000256" key="10">
    <source>
        <dbReference type="PIRNR" id="PIRNR000168"/>
    </source>
</evidence>
<keyword evidence="9" id="KW-0576">Peroxisome</keyword>
<feature type="domain" description="Acyl-CoA oxidase C-alpha1" evidence="14">
    <location>
        <begin position="331"/>
        <end position="479"/>
    </location>
</feature>
<keyword evidence="5 10" id="KW-0274">FAD</keyword>
<dbReference type="eggNOG" id="KOG0135">
    <property type="taxonomic scope" value="Eukaryota"/>
</dbReference>
<dbReference type="FunFam" id="2.40.110.10:FF:000005">
    <property type="entry name" value="Acyl-coenzyme A oxidase"/>
    <property type="match status" value="1"/>
</dbReference>
<dbReference type="PaxDb" id="44689-DDB0191408"/>
<keyword evidence="16" id="KW-1185">Reference proteome</keyword>
<dbReference type="PhylomeDB" id="Q54RB0"/>
<evidence type="ECO:0000256" key="3">
    <source>
        <dbReference type="ARBA" id="ARBA00006288"/>
    </source>
</evidence>
<dbReference type="EMBL" id="AAFI02000052">
    <property type="protein sequence ID" value="EAL65771.1"/>
    <property type="molecule type" value="Genomic_DNA"/>
</dbReference>
<dbReference type="Gene3D" id="2.40.110.10">
    <property type="entry name" value="Butyryl-CoA Dehydrogenase, subunit A, domain 2"/>
    <property type="match status" value="1"/>
</dbReference>
<dbReference type="KEGG" id="ddi:DDB_G0283261"/>